<feature type="transmembrane region" description="Helical" evidence="6">
    <location>
        <begin position="155"/>
        <end position="176"/>
    </location>
</feature>
<dbReference type="Proteomes" id="UP001620514">
    <property type="component" value="Unassembled WGS sequence"/>
</dbReference>
<gene>
    <name evidence="8" type="ORF">ABH943_003665</name>
</gene>
<dbReference type="RefSeq" id="WP_404608406.1">
    <property type="nucleotide sequence ID" value="NZ_JBIYDN010000010.1"/>
</dbReference>
<evidence type="ECO:0000256" key="4">
    <source>
        <dbReference type="ARBA" id="ARBA00022989"/>
    </source>
</evidence>
<evidence type="ECO:0000313" key="8">
    <source>
        <dbReference type="EMBL" id="MFK4443643.1"/>
    </source>
</evidence>
<dbReference type="InterPro" id="IPR020846">
    <property type="entry name" value="MFS_dom"/>
</dbReference>
<evidence type="ECO:0000256" key="6">
    <source>
        <dbReference type="SAM" id="Phobius"/>
    </source>
</evidence>
<feature type="transmembrane region" description="Helical" evidence="6">
    <location>
        <begin position="121"/>
        <end position="143"/>
    </location>
</feature>
<feature type="transmembrane region" description="Helical" evidence="6">
    <location>
        <begin position="253"/>
        <end position="274"/>
    </location>
</feature>
<accession>A0ABW8MIY7</accession>
<dbReference type="PANTHER" id="PTHR43791:SF36">
    <property type="entry name" value="TRANSPORTER, PUTATIVE (AFU_ORTHOLOGUE AFUA_6G08340)-RELATED"/>
    <property type="match status" value="1"/>
</dbReference>
<feature type="domain" description="Major facilitator superfamily (MFS) profile" evidence="7">
    <location>
        <begin position="30"/>
        <end position="432"/>
    </location>
</feature>
<dbReference type="PROSITE" id="PS50850">
    <property type="entry name" value="MFS"/>
    <property type="match status" value="1"/>
</dbReference>
<keyword evidence="5 6" id="KW-0472">Membrane</keyword>
<feature type="transmembrane region" description="Helical" evidence="6">
    <location>
        <begin position="95"/>
        <end position="115"/>
    </location>
</feature>
<feature type="transmembrane region" description="Helical" evidence="6">
    <location>
        <begin position="286"/>
        <end position="310"/>
    </location>
</feature>
<evidence type="ECO:0000256" key="5">
    <source>
        <dbReference type="ARBA" id="ARBA00023136"/>
    </source>
</evidence>
<comment type="subcellular location">
    <subcellularLocation>
        <location evidence="1">Membrane</location>
        <topology evidence="1">Multi-pass membrane protein</topology>
    </subcellularLocation>
</comment>
<proteinExistence type="predicted"/>
<dbReference type="Gene3D" id="1.20.1250.20">
    <property type="entry name" value="MFS general substrate transporter like domains"/>
    <property type="match status" value="2"/>
</dbReference>
<organism evidence="8 9">
    <name type="scientific">Caballeronia udeis</name>
    <dbReference type="NCBI Taxonomy" id="1232866"/>
    <lineage>
        <taxon>Bacteria</taxon>
        <taxon>Pseudomonadati</taxon>
        <taxon>Pseudomonadota</taxon>
        <taxon>Betaproteobacteria</taxon>
        <taxon>Burkholderiales</taxon>
        <taxon>Burkholderiaceae</taxon>
        <taxon>Caballeronia</taxon>
    </lineage>
</organism>
<comment type="caution">
    <text evidence="8">The sequence shown here is derived from an EMBL/GenBank/DDBJ whole genome shotgun (WGS) entry which is preliminary data.</text>
</comment>
<dbReference type="InterPro" id="IPR011701">
    <property type="entry name" value="MFS"/>
</dbReference>
<evidence type="ECO:0000256" key="1">
    <source>
        <dbReference type="ARBA" id="ARBA00004141"/>
    </source>
</evidence>
<protein>
    <submittedName>
        <fullName evidence="8">ACS family tartrate transporter-like MFS transporter</fullName>
    </submittedName>
</protein>
<reference evidence="8 9" key="1">
    <citation type="submission" date="2024-11" db="EMBL/GenBank/DDBJ databases">
        <title>Using genomics to understand microbial adaptation to soil warming.</title>
        <authorList>
            <person name="Deangelis K.M. PhD."/>
        </authorList>
    </citation>
    <scope>NUCLEOTIDE SEQUENCE [LARGE SCALE GENOMIC DNA]</scope>
    <source>
        <strain evidence="8 9">GAS97</strain>
    </source>
</reference>
<evidence type="ECO:0000256" key="2">
    <source>
        <dbReference type="ARBA" id="ARBA00022448"/>
    </source>
</evidence>
<feature type="transmembrane region" description="Helical" evidence="6">
    <location>
        <begin position="317"/>
        <end position="335"/>
    </location>
</feature>
<keyword evidence="2" id="KW-0813">Transport</keyword>
<feature type="transmembrane region" description="Helical" evidence="6">
    <location>
        <begin position="188"/>
        <end position="210"/>
    </location>
</feature>
<feature type="transmembrane region" description="Helical" evidence="6">
    <location>
        <begin position="406"/>
        <end position="427"/>
    </location>
</feature>
<keyword evidence="4 6" id="KW-1133">Transmembrane helix</keyword>
<dbReference type="Pfam" id="PF07690">
    <property type="entry name" value="MFS_1"/>
    <property type="match status" value="1"/>
</dbReference>
<dbReference type="CDD" id="cd17319">
    <property type="entry name" value="MFS_ExuT_GudP_like"/>
    <property type="match status" value="1"/>
</dbReference>
<feature type="transmembrane region" description="Helical" evidence="6">
    <location>
        <begin position="341"/>
        <end position="361"/>
    </location>
</feature>
<evidence type="ECO:0000256" key="3">
    <source>
        <dbReference type="ARBA" id="ARBA00022692"/>
    </source>
</evidence>
<feature type="transmembrane region" description="Helical" evidence="6">
    <location>
        <begin position="373"/>
        <end position="394"/>
    </location>
</feature>
<dbReference type="SUPFAM" id="SSF103473">
    <property type="entry name" value="MFS general substrate transporter"/>
    <property type="match status" value="1"/>
</dbReference>
<evidence type="ECO:0000313" key="9">
    <source>
        <dbReference type="Proteomes" id="UP001620514"/>
    </source>
</evidence>
<dbReference type="EMBL" id="JBIYDN010000010">
    <property type="protein sequence ID" value="MFK4443643.1"/>
    <property type="molecule type" value="Genomic_DNA"/>
</dbReference>
<keyword evidence="3 6" id="KW-0812">Transmembrane</keyword>
<evidence type="ECO:0000259" key="7">
    <source>
        <dbReference type="PROSITE" id="PS50850"/>
    </source>
</evidence>
<feature type="transmembrane region" description="Helical" evidence="6">
    <location>
        <begin position="63"/>
        <end position="83"/>
    </location>
</feature>
<keyword evidence="9" id="KW-1185">Reference proteome</keyword>
<sequence>MKNDTVVIDSGVTIPGSIEDKAFRKAILRLVPLLTISFLVNYIDRTNVGFAALTMNHDIGLSNMAFGWGAGVLFFSYCFFEVPSNAVLYRVGARIWLARIMITWGILSAATALVSGPRSFYLMRFLLGAAEAGFNPGVMFFFLAWFPVRYRSRILAWFQMAIPLSAVVSGPLSIAVLQANGLLGLAGWQWLFIVEGVPAVILGVAVLVMVTDQPKDAAWLTPDERQAITAAVAAETRERAVIHFRDIVTDPRVLLLTAIQFGFTLGSYGIGIWLPLILKEHKLSTLSIGLVAAVPYMIGCFATILWASAVDRSGRRIFHLALTCGLAALGMLIAVSVPTLAVSMLGLTIAIVGVTSARGIFWSIPPRFLSGKGAASGLALISSVATLGGFLGPVTMGWLRTTTGSFTTGLVCMAALIAMSGLLTLLLPRFMKGD</sequence>
<dbReference type="PANTHER" id="PTHR43791">
    <property type="entry name" value="PERMEASE-RELATED"/>
    <property type="match status" value="1"/>
</dbReference>
<feature type="transmembrane region" description="Helical" evidence="6">
    <location>
        <begin position="26"/>
        <end position="43"/>
    </location>
</feature>
<name>A0ABW8MIY7_9BURK</name>
<dbReference type="InterPro" id="IPR036259">
    <property type="entry name" value="MFS_trans_sf"/>
</dbReference>